<dbReference type="Pfam" id="PF25954">
    <property type="entry name" value="Beta-barrel_RND_2"/>
    <property type="match status" value="1"/>
</dbReference>
<reference evidence="8 9" key="1">
    <citation type="submission" date="2017-01" db="EMBL/GenBank/DDBJ databases">
        <title>First insights into the biology of 'candidatus Vampirococcus archaeovorus'.</title>
        <authorList>
            <person name="Kizina J."/>
            <person name="Jordan S."/>
            <person name="Stueber K."/>
            <person name="Reinhardt R."/>
            <person name="Harder J."/>
        </authorList>
    </citation>
    <scope>NUCLEOTIDE SEQUENCE [LARGE SCALE GENOMIC DNA]</scope>
    <source>
        <strain evidence="8 9">LiM</strain>
    </source>
</reference>
<sequence length="422" mass="46612">MKRNNPLLIIVILVALSIALLAYHSMAAGEQMRHDSMTAMQDVSSSQGKTPQEVCLEHKCPMHQCGMQVRVHLKPGERIKCPICGEYITTENSKIVPVAEEKNAAAKEERKIIAYRNPMNPQVTSPVPMKDSMGMEYVPVYEEEGAAHPEGVSISPEKQKLMGISVSPVTKRDLVKIVHASGKIAYDPELVVTQEEFIQALKVQDETKDSPLQDVIDRAKSVTDAARQKLKLKGMSDDQIAELEKTRKAQTNLYLPAKGENVWAYVSVYEYEIGLIKVGMPVDIEAVAYPGEVFQGQVASVNPVLDAATRTNQVRVEIKNPDDKLKPEMFVSAMIKIDIGEKLAVPEDAVIDTGERKIVFVATPEGYFDSRDVTLGTKAEKYYEVLSGLTEGENVVSSGNFFVDSESQLKAPAATQTHQHQQ</sequence>
<dbReference type="Proteomes" id="UP000287243">
    <property type="component" value="Chromosome"/>
</dbReference>
<dbReference type="Pfam" id="PF25975">
    <property type="entry name" value="CzcB_C"/>
    <property type="match status" value="1"/>
</dbReference>
<comment type="similarity">
    <text evidence="1">Belongs to the membrane fusion protein (MFP) (TC 8.A.1) family.</text>
</comment>
<dbReference type="InterPro" id="IPR058791">
    <property type="entry name" value="3HB_CusB"/>
</dbReference>
<dbReference type="FunFam" id="2.40.420.20:FF:000003">
    <property type="entry name" value="Cation efflux system protein cusB"/>
    <property type="match status" value="1"/>
</dbReference>
<evidence type="ECO:0000256" key="1">
    <source>
        <dbReference type="ARBA" id="ARBA00009477"/>
    </source>
</evidence>
<organism evidence="8 9">
    <name type="scientific">Velamenicoccus archaeovorus</name>
    <dbReference type="NCBI Taxonomy" id="1930593"/>
    <lineage>
        <taxon>Bacteria</taxon>
        <taxon>Pseudomonadati</taxon>
        <taxon>Candidatus Omnitrophota</taxon>
        <taxon>Candidatus Velamenicoccus</taxon>
    </lineage>
</organism>
<dbReference type="KEGG" id="vai:BU251_07405"/>
<dbReference type="Pfam" id="PF25869">
    <property type="entry name" value="3HB_CusB"/>
    <property type="match status" value="1"/>
</dbReference>
<dbReference type="Gene3D" id="2.40.30.170">
    <property type="match status" value="1"/>
</dbReference>
<evidence type="ECO:0000259" key="7">
    <source>
        <dbReference type="Pfam" id="PF25975"/>
    </source>
</evidence>
<keyword evidence="3" id="KW-0732">Signal</keyword>
<dbReference type="Gene3D" id="2.40.420.20">
    <property type="match status" value="1"/>
</dbReference>
<dbReference type="FunFam" id="2.40.30.170:FF:000010">
    <property type="entry name" value="Efflux RND transporter periplasmic adaptor subunit"/>
    <property type="match status" value="1"/>
</dbReference>
<dbReference type="InterPro" id="IPR006143">
    <property type="entry name" value="RND_pump_MFP"/>
</dbReference>
<evidence type="ECO:0000313" key="8">
    <source>
        <dbReference type="EMBL" id="QAT17554.1"/>
    </source>
</evidence>
<dbReference type="InterPro" id="IPR058649">
    <property type="entry name" value="CzcB_C"/>
</dbReference>
<dbReference type="AlphaFoldDB" id="A0A410P6H7"/>
<evidence type="ECO:0000256" key="4">
    <source>
        <dbReference type="ARBA" id="ARBA00023065"/>
    </source>
</evidence>
<dbReference type="SUPFAM" id="SSF111369">
    <property type="entry name" value="HlyD-like secretion proteins"/>
    <property type="match status" value="1"/>
</dbReference>
<dbReference type="InterPro" id="IPR051909">
    <property type="entry name" value="MFP_Cation_Efflux"/>
</dbReference>
<dbReference type="Gene3D" id="6.10.140.730">
    <property type="match status" value="1"/>
</dbReference>
<feature type="domain" description="CzcB-like C-terminal circularly permuted SH3-like" evidence="7">
    <location>
        <begin position="343"/>
        <end position="402"/>
    </location>
</feature>
<gene>
    <name evidence="8" type="ORF">BU251_07405</name>
</gene>
<evidence type="ECO:0000259" key="6">
    <source>
        <dbReference type="Pfam" id="PF25954"/>
    </source>
</evidence>
<dbReference type="EMBL" id="CP019384">
    <property type="protein sequence ID" value="QAT17554.1"/>
    <property type="molecule type" value="Genomic_DNA"/>
</dbReference>
<keyword evidence="4" id="KW-0406">Ion transport</keyword>
<dbReference type="OrthoDB" id="9765657at2"/>
<dbReference type="NCBIfam" id="TIGR01730">
    <property type="entry name" value="RND_mfp"/>
    <property type="match status" value="1"/>
</dbReference>
<dbReference type="GO" id="GO:0006811">
    <property type="term" value="P:monoatomic ion transport"/>
    <property type="evidence" value="ECO:0007669"/>
    <property type="project" value="UniProtKB-KW"/>
</dbReference>
<keyword evidence="2" id="KW-0813">Transport</keyword>
<feature type="domain" description="CusB-like beta-barrel" evidence="6">
    <location>
        <begin position="261"/>
        <end position="335"/>
    </location>
</feature>
<keyword evidence="9" id="KW-1185">Reference proteome</keyword>
<name>A0A410P6H7_VELA1</name>
<evidence type="ECO:0000313" key="9">
    <source>
        <dbReference type="Proteomes" id="UP000287243"/>
    </source>
</evidence>
<dbReference type="RefSeq" id="WP_128700408.1">
    <property type="nucleotide sequence ID" value="NZ_CP019384.1"/>
</dbReference>
<dbReference type="GO" id="GO:0022857">
    <property type="term" value="F:transmembrane transporter activity"/>
    <property type="evidence" value="ECO:0007669"/>
    <property type="project" value="InterPro"/>
</dbReference>
<dbReference type="PANTHER" id="PTHR30097:SF15">
    <property type="entry name" value="CATION EFFLUX SYSTEM PROTEIN CUSB"/>
    <property type="match status" value="1"/>
</dbReference>
<dbReference type="PANTHER" id="PTHR30097">
    <property type="entry name" value="CATION EFFLUX SYSTEM PROTEIN CUSB"/>
    <property type="match status" value="1"/>
</dbReference>
<evidence type="ECO:0000256" key="3">
    <source>
        <dbReference type="ARBA" id="ARBA00022729"/>
    </source>
</evidence>
<feature type="domain" description="CusB-like three alpha-helical bundle" evidence="5">
    <location>
        <begin position="221"/>
        <end position="251"/>
    </location>
</feature>
<protein>
    <submittedName>
        <fullName evidence="8">Uncharacterized protein</fullName>
    </submittedName>
</protein>
<dbReference type="GO" id="GO:0016020">
    <property type="term" value="C:membrane"/>
    <property type="evidence" value="ECO:0007669"/>
    <property type="project" value="InterPro"/>
</dbReference>
<evidence type="ECO:0000259" key="5">
    <source>
        <dbReference type="Pfam" id="PF25869"/>
    </source>
</evidence>
<proteinExistence type="inferred from homology"/>
<accession>A0A410P6H7</accession>
<evidence type="ECO:0000256" key="2">
    <source>
        <dbReference type="ARBA" id="ARBA00022448"/>
    </source>
</evidence>
<dbReference type="InterPro" id="IPR058792">
    <property type="entry name" value="Beta-barrel_RND_2"/>
</dbReference>